<dbReference type="EMBL" id="DRQG01000142">
    <property type="protein sequence ID" value="HGY56984.1"/>
    <property type="molecule type" value="Genomic_DNA"/>
</dbReference>
<keyword evidence="3 5" id="KW-0540">Nuclease</keyword>
<dbReference type="SUPFAM" id="SSF53098">
    <property type="entry name" value="Ribonuclease H-like"/>
    <property type="match status" value="1"/>
</dbReference>
<feature type="domain" description="YqgF/RNase H-like" evidence="6">
    <location>
        <begin position="2"/>
        <end position="102"/>
    </location>
</feature>
<accession>A0A7V4U397</accession>
<dbReference type="PANTHER" id="PTHR33317:SF4">
    <property type="entry name" value="POLYNUCLEOTIDYL TRANSFERASE, RIBONUCLEASE H-LIKE SUPERFAMILY PROTEIN"/>
    <property type="match status" value="1"/>
</dbReference>
<evidence type="ECO:0000256" key="5">
    <source>
        <dbReference type="HAMAP-Rule" id="MF_00651"/>
    </source>
</evidence>
<gene>
    <name evidence="7" type="primary">ruvX</name>
    <name evidence="7" type="ORF">ENK44_14850</name>
</gene>
<name>A0A7V4U397_CALAY</name>
<organism evidence="7">
    <name type="scientific">Caldithrix abyssi</name>
    <dbReference type="NCBI Taxonomy" id="187145"/>
    <lineage>
        <taxon>Bacteria</taxon>
        <taxon>Pseudomonadati</taxon>
        <taxon>Calditrichota</taxon>
        <taxon>Calditrichia</taxon>
        <taxon>Calditrichales</taxon>
        <taxon>Calditrichaceae</taxon>
        <taxon>Caldithrix</taxon>
    </lineage>
</organism>
<keyword evidence="1 5" id="KW-0963">Cytoplasm</keyword>
<dbReference type="CDD" id="cd16964">
    <property type="entry name" value="YqgF"/>
    <property type="match status" value="1"/>
</dbReference>
<evidence type="ECO:0000259" key="6">
    <source>
        <dbReference type="SMART" id="SM00732"/>
    </source>
</evidence>
<dbReference type="InterPro" id="IPR006641">
    <property type="entry name" value="YqgF/RNaseH-like_dom"/>
</dbReference>
<dbReference type="InterPro" id="IPR012337">
    <property type="entry name" value="RNaseH-like_sf"/>
</dbReference>
<proteinExistence type="inferred from homology"/>
<evidence type="ECO:0000313" key="7">
    <source>
        <dbReference type="EMBL" id="HGY56984.1"/>
    </source>
</evidence>
<dbReference type="InterPro" id="IPR037027">
    <property type="entry name" value="YqgF/RNaseH-like_dom_sf"/>
</dbReference>
<evidence type="ECO:0000256" key="4">
    <source>
        <dbReference type="ARBA" id="ARBA00022801"/>
    </source>
</evidence>
<evidence type="ECO:0000256" key="2">
    <source>
        <dbReference type="ARBA" id="ARBA00022517"/>
    </source>
</evidence>
<dbReference type="EC" id="3.1.-.-" evidence="5"/>
<comment type="caution">
    <text evidence="7">The sequence shown here is derived from an EMBL/GenBank/DDBJ whole genome shotgun (WGS) entry which is preliminary data.</text>
</comment>
<evidence type="ECO:0000256" key="3">
    <source>
        <dbReference type="ARBA" id="ARBA00022722"/>
    </source>
</evidence>
<comment type="subcellular location">
    <subcellularLocation>
        <location evidence="5">Cytoplasm</location>
    </subcellularLocation>
</comment>
<dbReference type="GO" id="GO:0016788">
    <property type="term" value="F:hydrolase activity, acting on ester bonds"/>
    <property type="evidence" value="ECO:0007669"/>
    <property type="project" value="UniProtKB-UniRule"/>
</dbReference>
<dbReference type="Pfam" id="PF03652">
    <property type="entry name" value="RuvX"/>
    <property type="match status" value="1"/>
</dbReference>
<dbReference type="PANTHER" id="PTHR33317">
    <property type="entry name" value="POLYNUCLEOTIDYL TRANSFERASE, RIBONUCLEASE H-LIKE SUPERFAMILY PROTEIN"/>
    <property type="match status" value="1"/>
</dbReference>
<evidence type="ECO:0000256" key="1">
    <source>
        <dbReference type="ARBA" id="ARBA00022490"/>
    </source>
</evidence>
<dbReference type="SMART" id="SM00732">
    <property type="entry name" value="YqgFc"/>
    <property type="match status" value="1"/>
</dbReference>
<protein>
    <recommendedName>
        <fullName evidence="5">Putative pre-16S rRNA nuclease</fullName>
        <ecNumber evidence="5">3.1.-.-</ecNumber>
    </recommendedName>
</protein>
<comment type="similarity">
    <text evidence="5">Belongs to the YqgF HJR family.</text>
</comment>
<dbReference type="GO" id="GO:0004518">
    <property type="term" value="F:nuclease activity"/>
    <property type="evidence" value="ECO:0007669"/>
    <property type="project" value="UniProtKB-KW"/>
</dbReference>
<comment type="function">
    <text evidence="5">Could be a nuclease involved in processing of the 5'-end of pre-16S rRNA.</text>
</comment>
<keyword evidence="4 5" id="KW-0378">Hydrolase</keyword>
<reference evidence="7" key="1">
    <citation type="journal article" date="2020" name="mSystems">
        <title>Genome- and Community-Level Interaction Insights into Carbon Utilization and Element Cycling Functions of Hydrothermarchaeota in Hydrothermal Sediment.</title>
        <authorList>
            <person name="Zhou Z."/>
            <person name="Liu Y."/>
            <person name="Xu W."/>
            <person name="Pan J."/>
            <person name="Luo Z.H."/>
            <person name="Li M."/>
        </authorList>
    </citation>
    <scope>NUCLEOTIDE SEQUENCE [LARGE SCALE GENOMIC DNA]</scope>
    <source>
        <strain evidence="7">HyVt-577</strain>
    </source>
</reference>
<dbReference type="HAMAP" id="MF_00651">
    <property type="entry name" value="Nuclease_YqgF"/>
    <property type="match status" value="1"/>
</dbReference>
<dbReference type="GO" id="GO:0005829">
    <property type="term" value="C:cytosol"/>
    <property type="evidence" value="ECO:0007669"/>
    <property type="project" value="TreeGrafter"/>
</dbReference>
<dbReference type="Gene3D" id="3.30.420.140">
    <property type="entry name" value="YqgF/RNase H-like domain"/>
    <property type="match status" value="1"/>
</dbReference>
<dbReference type="GO" id="GO:0000967">
    <property type="term" value="P:rRNA 5'-end processing"/>
    <property type="evidence" value="ECO:0007669"/>
    <property type="project" value="UniProtKB-UniRule"/>
</dbReference>
<keyword evidence="2 5" id="KW-0690">Ribosome biogenesis</keyword>
<dbReference type="AlphaFoldDB" id="A0A7V4U397"/>
<sequence length="138" mass="15375">MEKIIALDIGEKRIGVAISDALGFLAHPLKTLAWKNIEQLIADMGKLAEEHQTSTFVIGLPYTLRGGHSDKTEEIKAIADELKKHTGWTIIEVDERLTTVMAQKTLQNVGKKPSKHRDKIDQIAAVHILQTYLDGHSK</sequence>
<dbReference type="InterPro" id="IPR005227">
    <property type="entry name" value="YqgF"/>
</dbReference>
<dbReference type="Proteomes" id="UP000885779">
    <property type="component" value="Unassembled WGS sequence"/>
</dbReference>
<dbReference type="NCBIfam" id="TIGR00250">
    <property type="entry name" value="RNAse_H_YqgF"/>
    <property type="match status" value="1"/>
</dbReference>